<dbReference type="STRING" id="42514.ENSPNAP00000011371"/>
<reference evidence="4" key="2">
    <citation type="submission" date="2025-05" db="UniProtKB">
        <authorList>
            <consortium name="Ensembl"/>
        </authorList>
    </citation>
    <scope>IDENTIFICATION</scope>
</reference>
<dbReference type="Gene3D" id="2.40.50.40">
    <property type="match status" value="1"/>
</dbReference>
<name>A0A3B4CKJ6_PYGNA</name>
<dbReference type="Pfam" id="PF00048">
    <property type="entry name" value="IL8"/>
    <property type="match status" value="1"/>
</dbReference>
<keyword evidence="2" id="KW-0732">Signal</keyword>
<evidence type="ECO:0000259" key="3">
    <source>
        <dbReference type="Pfam" id="PF00048"/>
    </source>
</evidence>
<dbReference type="Ensembl" id="ENSPNAT00000018335.2">
    <property type="protein sequence ID" value="ENSPNAP00000030361.2"/>
    <property type="gene ID" value="ENSPNAG00000017041.2"/>
</dbReference>
<dbReference type="OMA" id="NEKERRC"/>
<dbReference type="GO" id="GO:0008009">
    <property type="term" value="F:chemokine activity"/>
    <property type="evidence" value="ECO:0007669"/>
    <property type="project" value="InterPro"/>
</dbReference>
<evidence type="ECO:0000256" key="1">
    <source>
        <dbReference type="ARBA" id="ARBA00022514"/>
    </source>
</evidence>
<organism evidence="4 5">
    <name type="scientific">Pygocentrus nattereri</name>
    <name type="common">Red-bellied piranha</name>
    <dbReference type="NCBI Taxonomy" id="42514"/>
    <lineage>
        <taxon>Eukaryota</taxon>
        <taxon>Metazoa</taxon>
        <taxon>Chordata</taxon>
        <taxon>Craniata</taxon>
        <taxon>Vertebrata</taxon>
        <taxon>Euteleostomi</taxon>
        <taxon>Actinopterygii</taxon>
        <taxon>Neopterygii</taxon>
        <taxon>Teleostei</taxon>
        <taxon>Ostariophysi</taxon>
        <taxon>Characiformes</taxon>
        <taxon>Characoidei</taxon>
        <taxon>Pygocentrus</taxon>
    </lineage>
</organism>
<accession>A0A3B4E4X7</accession>
<feature type="signal peptide" evidence="2">
    <location>
        <begin position="1"/>
        <end position="23"/>
    </location>
</feature>
<feature type="chain" id="PRO_5044589671" description="Chemokine interleukin-8-like domain-containing protein" evidence="2">
    <location>
        <begin position="24"/>
        <end position="114"/>
    </location>
</feature>
<feature type="domain" description="Chemokine interleukin-8-like" evidence="3">
    <location>
        <begin position="29"/>
        <end position="91"/>
    </location>
</feature>
<dbReference type="GO" id="GO:0006955">
    <property type="term" value="P:immune response"/>
    <property type="evidence" value="ECO:0007669"/>
    <property type="project" value="InterPro"/>
</dbReference>
<dbReference type="AlphaFoldDB" id="A0A3B4CKJ6"/>
<dbReference type="OrthoDB" id="8845239at2759"/>
<keyword evidence="5" id="KW-1185">Reference proteome</keyword>
<dbReference type="Ensembl" id="ENSPNAT00000036101.2">
    <property type="protein sequence ID" value="ENSPNAP00000011371.2"/>
    <property type="gene ID" value="ENSPNAG00000035483.1"/>
</dbReference>
<sequence>MAFPPKALCLVLVAVVCIQLSNATVIPVRCECLRTSTRPYSWRIIKEFSITPPHSHCKDTEIILTLHSVNPNTGKNDQRCLSPDLHQAKKLETCWNRYNSADFNTTTIALIQPV</sequence>
<accession>A0A3B4CKJ6</accession>
<keyword evidence="1" id="KW-0202">Cytokine</keyword>
<reference evidence="4 5" key="1">
    <citation type="submission" date="2020-10" db="EMBL/GenBank/DDBJ databases">
        <title>Pygocentrus nattereri (red-bellied piranha) genome, fPygNat1, primary haplotype.</title>
        <authorList>
            <person name="Myers G."/>
            <person name="Meyer A."/>
            <person name="Karagic N."/>
            <person name="Pippel M."/>
            <person name="Winkler S."/>
            <person name="Tracey A."/>
            <person name="Wood J."/>
            <person name="Formenti G."/>
            <person name="Howe K."/>
            <person name="Fedrigo O."/>
            <person name="Jarvis E.D."/>
        </authorList>
    </citation>
    <scope>NUCLEOTIDE SEQUENCE [LARGE SCALE GENOMIC DNA]</scope>
</reference>
<dbReference type="InterPro" id="IPR001811">
    <property type="entry name" value="Chemokine_IL8-like_dom"/>
</dbReference>
<dbReference type="SUPFAM" id="SSF54117">
    <property type="entry name" value="Interleukin 8-like chemokines"/>
    <property type="match status" value="1"/>
</dbReference>
<dbReference type="Proteomes" id="UP001501920">
    <property type="component" value="Chromosome 12"/>
</dbReference>
<dbReference type="GO" id="GO:0005615">
    <property type="term" value="C:extracellular space"/>
    <property type="evidence" value="ECO:0007669"/>
    <property type="project" value="UniProtKB-KW"/>
</dbReference>
<proteinExistence type="predicted"/>
<dbReference type="GeneTree" id="ENSGT00940000180035"/>
<evidence type="ECO:0000313" key="5">
    <source>
        <dbReference type="Proteomes" id="UP001501920"/>
    </source>
</evidence>
<evidence type="ECO:0000313" key="4">
    <source>
        <dbReference type="Ensembl" id="ENSPNAP00000011371.2"/>
    </source>
</evidence>
<dbReference type="PRINTS" id="PR00437">
    <property type="entry name" value="SMALLCYTKCXC"/>
</dbReference>
<evidence type="ECO:0000256" key="2">
    <source>
        <dbReference type="SAM" id="SignalP"/>
    </source>
</evidence>
<dbReference type="InterPro" id="IPR036048">
    <property type="entry name" value="Interleukin_8-like_sf"/>
</dbReference>
<protein>
    <recommendedName>
        <fullName evidence="3">Chemokine interleukin-8-like domain-containing protein</fullName>
    </recommendedName>
</protein>
<dbReference type="InterPro" id="IPR001089">
    <property type="entry name" value="Chemokine_CXC"/>
</dbReference>